<proteinExistence type="predicted"/>
<dbReference type="NCBIfam" id="TIGR02593">
    <property type="entry name" value="CRISPR_cas5"/>
    <property type="match status" value="1"/>
</dbReference>
<evidence type="ECO:0000256" key="1">
    <source>
        <dbReference type="ARBA" id="ARBA00023118"/>
    </source>
</evidence>
<sequence>MRALRFELKGETAFFKKPDVNVYAYFTYSHIHKVALYGLFGAIIGLGGYSQQYERNHPLTSNRRKNSEIKAVFPEFYEVFRDTSVCIVPHGDRGYFAKKIQIFNNTVGYASQEVGGVLNVREQWLEHPHWTIYVAEDEGIPQPVFDRLADYILHSKAEYCPYLGKNDHPASLTQPALVELEKPTNPPLYIDSLHRSESIRYDQEGGVKGGLQSFFKEFMPVGLNDANNGYMLEPLVFTNHEIDADTLQETDWERLYLDGERTLYFI</sequence>
<keyword evidence="1" id="KW-0051">Antiviral defense</keyword>
<name>A0A1V0URH9_9BACL</name>
<dbReference type="AlphaFoldDB" id="A0A1V0URH9"/>
<dbReference type="RefSeq" id="WP_023484747.1">
    <property type="nucleotide sequence ID" value="NZ_CP020557.1"/>
</dbReference>
<accession>A0A1V0URH9</accession>
<reference evidence="2 3" key="1">
    <citation type="submission" date="2017-03" db="EMBL/GenBank/DDBJ databases">
        <title>Paenibacillus larvae genome sequencing.</title>
        <authorList>
            <person name="Dingman D.W."/>
        </authorList>
    </citation>
    <scope>NUCLEOTIDE SEQUENCE [LARGE SCALE GENOMIC DNA]</scope>
    <source>
        <strain evidence="2 3">SAG 10367</strain>
    </source>
</reference>
<evidence type="ECO:0000313" key="3">
    <source>
        <dbReference type="Proteomes" id="UP000192727"/>
    </source>
</evidence>
<organism evidence="2 3">
    <name type="scientific">Paenibacillus larvae subsp. pulvifaciens</name>
    <dbReference type="NCBI Taxonomy" id="1477"/>
    <lineage>
        <taxon>Bacteria</taxon>
        <taxon>Bacillati</taxon>
        <taxon>Bacillota</taxon>
        <taxon>Bacilli</taxon>
        <taxon>Bacillales</taxon>
        <taxon>Paenibacillaceae</taxon>
        <taxon>Paenibacillus</taxon>
    </lineage>
</organism>
<dbReference type="InterPro" id="IPR013422">
    <property type="entry name" value="CRISPR-assoc_prot_Cas5_N"/>
</dbReference>
<dbReference type="NCBIfam" id="TIGR02592">
    <property type="entry name" value="cas_Cas5h"/>
    <property type="match status" value="1"/>
</dbReference>
<dbReference type="GO" id="GO:0051607">
    <property type="term" value="P:defense response to virus"/>
    <property type="evidence" value="ECO:0007669"/>
    <property type="project" value="UniProtKB-KW"/>
</dbReference>
<dbReference type="InterPro" id="IPR013421">
    <property type="entry name" value="CRISPR-assoc_prot_Cas5_HALMA"/>
</dbReference>
<protein>
    <submittedName>
        <fullName evidence="2">Type I-B CRISPR-associated protein Cas5</fullName>
    </submittedName>
</protein>
<dbReference type="Proteomes" id="UP000192727">
    <property type="component" value="Chromosome"/>
</dbReference>
<evidence type="ECO:0000313" key="2">
    <source>
        <dbReference type="EMBL" id="ARF67741.1"/>
    </source>
</evidence>
<dbReference type="EMBL" id="CP020557">
    <property type="protein sequence ID" value="ARF67741.1"/>
    <property type="molecule type" value="Genomic_DNA"/>
</dbReference>
<gene>
    <name evidence="2" type="ORF">B7C51_07705</name>
</gene>